<keyword evidence="3" id="KW-1185">Reference proteome</keyword>
<reference evidence="2 3" key="1">
    <citation type="journal article" date="2020" name="IScience">
        <title>Genome Sequencing of the Endangered Kingdonia uniflora (Circaeasteraceae, Ranunculales) Reveals Potential Mechanisms of Evolutionary Specialization.</title>
        <authorList>
            <person name="Sun Y."/>
            <person name="Deng T."/>
            <person name="Zhang A."/>
            <person name="Moore M.J."/>
            <person name="Landis J.B."/>
            <person name="Lin N."/>
            <person name="Zhang H."/>
            <person name="Zhang X."/>
            <person name="Huang J."/>
            <person name="Zhang X."/>
            <person name="Sun H."/>
            <person name="Wang H."/>
        </authorList>
    </citation>
    <scope>NUCLEOTIDE SEQUENCE [LARGE SCALE GENOMIC DNA]</scope>
    <source>
        <strain evidence="2">TB1705</strain>
        <tissue evidence="2">Leaf</tissue>
    </source>
</reference>
<accession>A0A7J7KW54</accession>
<evidence type="ECO:0000256" key="1">
    <source>
        <dbReference type="SAM" id="MobiDB-lite"/>
    </source>
</evidence>
<sequence>MEIETYRDRAEIHTGHEPCKKRSLEVLEEFALPKGLLPLDDILEVGLNREAGFVWLKQRKSKNHTFTDIARCVSYGTEVTAFIEKGKMKNLTGVKSKEYFIWITISEISMESEESEIAMTDYGAVRVFTPVGSMDSSKSKVNFVMRCNFIAAYRYAQYKGHKSGSEGIHQRKTTSSREGTRSLTQASNV</sequence>
<proteinExistence type="predicted"/>
<dbReference type="Gene3D" id="2.30.240.10">
    <property type="entry name" value="At5g01610-like"/>
    <property type="match status" value="1"/>
</dbReference>
<dbReference type="PANTHER" id="PTHR31676">
    <property type="entry name" value="T31J12.3 PROTEIN-RELATED"/>
    <property type="match status" value="1"/>
</dbReference>
<evidence type="ECO:0000313" key="2">
    <source>
        <dbReference type="EMBL" id="KAF6134590.1"/>
    </source>
</evidence>
<dbReference type="PANTHER" id="PTHR31676:SF7">
    <property type="entry name" value="DUF538 DOMAIN-CONTAINING PROTEIN"/>
    <property type="match status" value="1"/>
</dbReference>
<dbReference type="SUPFAM" id="SSF141562">
    <property type="entry name" value="At5g01610-like"/>
    <property type="match status" value="1"/>
</dbReference>
<comment type="caution">
    <text evidence="2">The sequence shown here is derived from an EMBL/GenBank/DDBJ whole genome shotgun (WGS) entry which is preliminary data.</text>
</comment>
<organism evidence="2 3">
    <name type="scientific">Kingdonia uniflora</name>
    <dbReference type="NCBI Taxonomy" id="39325"/>
    <lineage>
        <taxon>Eukaryota</taxon>
        <taxon>Viridiplantae</taxon>
        <taxon>Streptophyta</taxon>
        <taxon>Embryophyta</taxon>
        <taxon>Tracheophyta</taxon>
        <taxon>Spermatophyta</taxon>
        <taxon>Magnoliopsida</taxon>
        <taxon>Ranunculales</taxon>
        <taxon>Circaeasteraceae</taxon>
        <taxon>Kingdonia</taxon>
    </lineage>
</organism>
<dbReference type="Proteomes" id="UP000541444">
    <property type="component" value="Unassembled WGS sequence"/>
</dbReference>
<dbReference type="Pfam" id="PF04398">
    <property type="entry name" value="DUF538"/>
    <property type="match status" value="1"/>
</dbReference>
<dbReference type="InterPro" id="IPR007493">
    <property type="entry name" value="DUF538"/>
</dbReference>
<dbReference type="EMBL" id="JACGCM010002833">
    <property type="protein sequence ID" value="KAF6134590.1"/>
    <property type="molecule type" value="Genomic_DNA"/>
</dbReference>
<name>A0A7J7KW54_9MAGN</name>
<dbReference type="AlphaFoldDB" id="A0A7J7KW54"/>
<dbReference type="InterPro" id="IPR036758">
    <property type="entry name" value="At5g01610-like"/>
</dbReference>
<dbReference type="OrthoDB" id="1885001at2759"/>
<evidence type="ECO:0000313" key="3">
    <source>
        <dbReference type="Proteomes" id="UP000541444"/>
    </source>
</evidence>
<feature type="region of interest" description="Disordered" evidence="1">
    <location>
        <begin position="163"/>
        <end position="189"/>
    </location>
</feature>
<protein>
    <submittedName>
        <fullName evidence="2">Uncharacterized protein</fullName>
    </submittedName>
</protein>
<gene>
    <name evidence="2" type="ORF">GIB67_025705</name>
</gene>